<keyword evidence="6" id="KW-1185">Reference proteome</keyword>
<evidence type="ECO:0000313" key="6">
    <source>
        <dbReference type="Proteomes" id="UP001163105"/>
    </source>
</evidence>
<protein>
    <submittedName>
        <fullName evidence="5">tRNA-splicing endonuclease subunit Sen15</fullName>
    </submittedName>
</protein>
<reference evidence="5" key="1">
    <citation type="submission" date="2023-01" db="EMBL/GenBank/DDBJ databases">
        <title>The growth and conidiation of Purpureocillium lavendulum are regulated by nitrogen source and histone H3K14 acetylation.</title>
        <authorList>
            <person name="Tang P."/>
            <person name="Han J."/>
            <person name="Zhang C."/>
            <person name="Tang P."/>
            <person name="Qi F."/>
            <person name="Zhang K."/>
            <person name="Liang L."/>
        </authorList>
    </citation>
    <scope>NUCLEOTIDE SEQUENCE</scope>
    <source>
        <strain evidence="5">YMF1.00683</strain>
    </source>
</reference>
<dbReference type="InterPro" id="IPR018593">
    <property type="entry name" value="tRNA-endonuc_su_Sen15"/>
</dbReference>
<feature type="domain" description="tRNA-splicing endonuclease subunit Sen15" evidence="4">
    <location>
        <begin position="25"/>
        <end position="147"/>
    </location>
</feature>
<evidence type="ECO:0000256" key="2">
    <source>
        <dbReference type="ARBA" id="ARBA00022694"/>
    </source>
</evidence>
<dbReference type="AlphaFoldDB" id="A0AB34FLG9"/>
<keyword evidence="5" id="KW-0378">Hydrolase</keyword>
<proteinExistence type="inferred from homology"/>
<dbReference type="InterPro" id="IPR042777">
    <property type="entry name" value="Sen15_fungi"/>
</dbReference>
<evidence type="ECO:0000313" key="5">
    <source>
        <dbReference type="EMBL" id="KAJ6439988.1"/>
    </source>
</evidence>
<dbReference type="InterPro" id="IPR036167">
    <property type="entry name" value="tRNA_intron_Endo_cat-like_sf"/>
</dbReference>
<dbReference type="Gene3D" id="3.40.1350.10">
    <property type="match status" value="1"/>
</dbReference>
<dbReference type="SUPFAM" id="SSF53032">
    <property type="entry name" value="tRNA-intron endonuclease catalytic domain-like"/>
    <property type="match status" value="1"/>
</dbReference>
<evidence type="ECO:0000256" key="3">
    <source>
        <dbReference type="SAM" id="MobiDB-lite"/>
    </source>
</evidence>
<organism evidence="5 6">
    <name type="scientific">Purpureocillium lavendulum</name>
    <dbReference type="NCBI Taxonomy" id="1247861"/>
    <lineage>
        <taxon>Eukaryota</taxon>
        <taxon>Fungi</taxon>
        <taxon>Dikarya</taxon>
        <taxon>Ascomycota</taxon>
        <taxon>Pezizomycotina</taxon>
        <taxon>Sordariomycetes</taxon>
        <taxon>Hypocreomycetidae</taxon>
        <taxon>Hypocreales</taxon>
        <taxon>Ophiocordycipitaceae</taxon>
        <taxon>Purpureocillium</taxon>
    </lineage>
</organism>
<dbReference type="InterPro" id="IPR011856">
    <property type="entry name" value="tRNA_endonuc-like_dom_sf"/>
</dbReference>
<comment type="caution">
    <text evidence="5">The sequence shown here is derived from an EMBL/GenBank/DDBJ whole genome shotgun (WGS) entry which is preliminary data.</text>
</comment>
<dbReference type="GO" id="GO:0000379">
    <property type="term" value="P:tRNA-type intron splice site recognition and cleavage"/>
    <property type="evidence" value="ECO:0007669"/>
    <property type="project" value="InterPro"/>
</dbReference>
<gene>
    <name evidence="5" type="primary">SEN15</name>
    <name evidence="5" type="ORF">O9K51_07879</name>
</gene>
<name>A0AB34FLG9_9HYPO</name>
<dbReference type="Pfam" id="PF09631">
    <property type="entry name" value="Sen15"/>
    <property type="match status" value="1"/>
</dbReference>
<comment type="similarity">
    <text evidence="1">Belongs to the SEN15 family.</text>
</comment>
<dbReference type="Proteomes" id="UP001163105">
    <property type="component" value="Unassembled WGS sequence"/>
</dbReference>
<keyword evidence="5" id="KW-0255">Endonuclease</keyword>
<dbReference type="PANTHER" id="PTHR28518">
    <property type="entry name" value="TRNA-SPLICING ENDONUCLEASE SUBUNIT SEN15"/>
    <property type="match status" value="1"/>
</dbReference>
<dbReference type="EMBL" id="JAQHRD010000006">
    <property type="protein sequence ID" value="KAJ6439988.1"/>
    <property type="molecule type" value="Genomic_DNA"/>
</dbReference>
<feature type="region of interest" description="Disordered" evidence="3">
    <location>
        <begin position="1"/>
        <end position="20"/>
    </location>
</feature>
<dbReference type="GO" id="GO:0000213">
    <property type="term" value="F:tRNA-intron lyase activity"/>
    <property type="evidence" value="ECO:0007669"/>
    <property type="project" value="TreeGrafter"/>
</dbReference>
<evidence type="ECO:0000256" key="1">
    <source>
        <dbReference type="ARBA" id="ARBA00006091"/>
    </source>
</evidence>
<accession>A0AB34FLG9</accession>
<evidence type="ECO:0000259" key="4">
    <source>
        <dbReference type="Pfam" id="PF09631"/>
    </source>
</evidence>
<keyword evidence="2" id="KW-0819">tRNA processing</keyword>
<keyword evidence="5" id="KW-0540">Nuclease</keyword>
<sequence length="147" mass="16971">MPEQQTGGDAREGERRSVDNVTRTVMSNLQDQHDWTDIDIHEGQGFPRPLIRGLPPKRLYLHPDDQIEALAHERSTGEKLFQDPELEWVLAVHLIENWSLSRFAAVFDSIPQEPARRTKRFVLAAVHNDSTVVYYLMNEGMVKPRQN</sequence>
<dbReference type="GO" id="GO:0000214">
    <property type="term" value="C:tRNA-intron endonuclease complex"/>
    <property type="evidence" value="ECO:0007669"/>
    <property type="project" value="InterPro"/>
</dbReference>
<feature type="compositionally biased region" description="Basic and acidic residues" evidence="3">
    <location>
        <begin position="9"/>
        <end position="18"/>
    </location>
</feature>
<dbReference type="PANTHER" id="PTHR28518:SF1">
    <property type="entry name" value="TRNA-SPLICING ENDONUCLEASE SUBUNIT SEN15"/>
    <property type="match status" value="1"/>
</dbReference>
<dbReference type="GO" id="GO:0003676">
    <property type="term" value="F:nucleic acid binding"/>
    <property type="evidence" value="ECO:0007669"/>
    <property type="project" value="InterPro"/>
</dbReference>